<sequence>MQSFERFDSSDQSRETGEMINATLDLPAPRQEMLSDGSQAVVSGDPASWEGVVHRQGDNSQGYLNTCGVVSCEQIIKRFGVDVTESQLLDYAITQGYCDVSGQGYVSLADQVGILHDYGVPCHTDHNGTLESLADDIENGCAVALAVNSASLYGYAGWEGTDHMIVPTGVARDSQSGEIRGFFYNDSLTGESAYVTAELLQSAWVEQGGDSIVTEGVDMRDVERTLGSWIWTSAQGWIYV</sequence>
<name>A0AA96WQ38_9CYAN</name>
<dbReference type="EMBL" id="CP053587">
    <property type="protein sequence ID" value="WNZ27111.1"/>
    <property type="molecule type" value="Genomic_DNA"/>
</dbReference>
<accession>A0AA96WQ38</accession>
<evidence type="ECO:0000313" key="1">
    <source>
        <dbReference type="EMBL" id="WNZ27111.1"/>
    </source>
</evidence>
<organism evidence="1">
    <name type="scientific">Leptolyngbya sp. NK1-12</name>
    <dbReference type="NCBI Taxonomy" id="2547451"/>
    <lineage>
        <taxon>Bacteria</taxon>
        <taxon>Bacillati</taxon>
        <taxon>Cyanobacteriota</taxon>
        <taxon>Cyanophyceae</taxon>
        <taxon>Leptolyngbyales</taxon>
        <taxon>Leptolyngbyaceae</taxon>
        <taxon>Leptolyngbya group</taxon>
        <taxon>Leptolyngbya</taxon>
    </lineage>
</organism>
<proteinExistence type="predicted"/>
<protein>
    <recommendedName>
        <fullName evidence="2">Peptidase C39-like domain-containing protein</fullName>
    </recommendedName>
</protein>
<dbReference type="AlphaFoldDB" id="A0AA96WQ38"/>
<reference evidence="1" key="1">
    <citation type="submission" date="2020-05" db="EMBL/GenBank/DDBJ databases">
        <authorList>
            <person name="Zhu T."/>
            <person name="Keshari N."/>
            <person name="Lu X."/>
        </authorList>
    </citation>
    <scope>NUCLEOTIDE SEQUENCE</scope>
    <source>
        <strain evidence="1">NK1-12</strain>
    </source>
</reference>
<dbReference type="RefSeq" id="WP_316436735.1">
    <property type="nucleotide sequence ID" value="NZ_CP053587.1"/>
</dbReference>
<evidence type="ECO:0008006" key="2">
    <source>
        <dbReference type="Google" id="ProtNLM"/>
    </source>
</evidence>
<gene>
    <name evidence="1" type="ORF">HJG54_29820</name>
</gene>
<dbReference type="Gene3D" id="3.90.70.10">
    <property type="entry name" value="Cysteine proteinases"/>
    <property type="match status" value="1"/>
</dbReference>